<keyword evidence="4" id="KW-1003">Cell membrane</keyword>
<keyword evidence="7 8" id="KW-0472">Membrane</keyword>
<dbReference type="GO" id="GO:0050897">
    <property type="term" value="F:cobalt ion binding"/>
    <property type="evidence" value="ECO:0007669"/>
    <property type="project" value="TreeGrafter"/>
</dbReference>
<feature type="transmembrane region" description="Helical" evidence="8">
    <location>
        <begin position="247"/>
        <end position="272"/>
    </location>
</feature>
<reference evidence="9 10" key="1">
    <citation type="journal article" date="2016" name="Nat. Commun.">
        <title>Thousands of microbial genomes shed light on interconnected biogeochemical processes in an aquifer system.</title>
        <authorList>
            <person name="Anantharaman K."/>
            <person name="Brown C.T."/>
            <person name="Hug L.A."/>
            <person name="Sharon I."/>
            <person name="Castelle C.J."/>
            <person name="Probst A.J."/>
            <person name="Thomas B.C."/>
            <person name="Singh A."/>
            <person name="Wilkins M.J."/>
            <person name="Karaoz U."/>
            <person name="Brodie E.L."/>
            <person name="Williams K.H."/>
            <person name="Hubbard S.S."/>
            <person name="Banfield J.F."/>
        </authorList>
    </citation>
    <scope>NUCLEOTIDE SEQUENCE [LARGE SCALE GENOMIC DNA]</scope>
</reference>
<dbReference type="InterPro" id="IPR002523">
    <property type="entry name" value="MgTranspt_CorA/ZnTranspt_ZntB"/>
</dbReference>
<evidence type="ECO:0000256" key="6">
    <source>
        <dbReference type="ARBA" id="ARBA00022989"/>
    </source>
</evidence>
<dbReference type="Gene3D" id="1.20.58.340">
    <property type="entry name" value="Magnesium transport protein CorA, transmembrane region"/>
    <property type="match status" value="2"/>
</dbReference>
<evidence type="ECO:0000313" key="9">
    <source>
        <dbReference type="EMBL" id="OGY65565.1"/>
    </source>
</evidence>
<keyword evidence="3" id="KW-0813">Transport</keyword>
<dbReference type="GO" id="GO:0000287">
    <property type="term" value="F:magnesium ion binding"/>
    <property type="evidence" value="ECO:0007669"/>
    <property type="project" value="TreeGrafter"/>
</dbReference>
<dbReference type="SUPFAM" id="SSF144083">
    <property type="entry name" value="Magnesium transport protein CorA, transmembrane region"/>
    <property type="match status" value="1"/>
</dbReference>
<dbReference type="InterPro" id="IPR045863">
    <property type="entry name" value="CorA_TM1_TM2"/>
</dbReference>
<evidence type="ECO:0000256" key="2">
    <source>
        <dbReference type="ARBA" id="ARBA00009765"/>
    </source>
</evidence>
<dbReference type="GO" id="GO:0015087">
    <property type="term" value="F:cobalt ion transmembrane transporter activity"/>
    <property type="evidence" value="ECO:0007669"/>
    <property type="project" value="TreeGrafter"/>
</dbReference>
<feature type="transmembrane region" description="Helical" evidence="8">
    <location>
        <begin position="278"/>
        <end position="296"/>
    </location>
</feature>
<evidence type="ECO:0000256" key="4">
    <source>
        <dbReference type="ARBA" id="ARBA00022475"/>
    </source>
</evidence>
<evidence type="ECO:0008006" key="11">
    <source>
        <dbReference type="Google" id="ProtNLM"/>
    </source>
</evidence>
<accession>A0A1G1ZM17</accession>
<dbReference type="Proteomes" id="UP000177942">
    <property type="component" value="Unassembled WGS sequence"/>
</dbReference>
<keyword evidence="5 8" id="KW-0812">Transmembrane</keyword>
<organism evidence="9 10">
    <name type="scientific">Candidatus Harrisonbacteria bacterium RIFCSPLOWO2_01_FULL_44_18</name>
    <dbReference type="NCBI Taxonomy" id="1798407"/>
    <lineage>
        <taxon>Bacteria</taxon>
        <taxon>Candidatus Harrisoniibacteriota</taxon>
    </lineage>
</organism>
<evidence type="ECO:0000313" key="10">
    <source>
        <dbReference type="Proteomes" id="UP000177942"/>
    </source>
</evidence>
<name>A0A1G1ZM17_9BACT</name>
<protein>
    <recommendedName>
        <fullName evidence="11">Mg2 transporter protein CorA family protein</fullName>
    </recommendedName>
</protein>
<dbReference type="EMBL" id="MHJJ01000008">
    <property type="protein sequence ID" value="OGY65565.1"/>
    <property type="molecule type" value="Genomic_DNA"/>
</dbReference>
<dbReference type="Gene3D" id="3.30.460.20">
    <property type="entry name" value="CorA soluble domain-like"/>
    <property type="match status" value="1"/>
</dbReference>
<dbReference type="PANTHER" id="PTHR46494">
    <property type="entry name" value="CORA FAMILY METAL ION TRANSPORTER (EUROFUNG)"/>
    <property type="match status" value="1"/>
</dbReference>
<dbReference type="GO" id="GO:0015095">
    <property type="term" value="F:magnesium ion transmembrane transporter activity"/>
    <property type="evidence" value="ECO:0007669"/>
    <property type="project" value="TreeGrafter"/>
</dbReference>
<comment type="subcellular location">
    <subcellularLocation>
        <location evidence="1">Cell membrane</location>
        <topology evidence="1">Multi-pass membrane protein</topology>
    </subcellularLocation>
</comment>
<keyword evidence="6 8" id="KW-1133">Transmembrane helix</keyword>
<comment type="similarity">
    <text evidence="2">Belongs to the CorA metal ion transporter (MIT) (TC 1.A.35) family.</text>
</comment>
<comment type="caution">
    <text evidence="9">The sequence shown here is derived from an EMBL/GenBank/DDBJ whole genome shotgun (WGS) entry which is preliminary data.</text>
</comment>
<gene>
    <name evidence="9" type="ORF">A3A16_01740</name>
</gene>
<dbReference type="InterPro" id="IPR045861">
    <property type="entry name" value="CorA_cytoplasmic_dom"/>
</dbReference>
<proteinExistence type="inferred from homology"/>
<dbReference type="Pfam" id="PF01544">
    <property type="entry name" value="CorA"/>
    <property type="match status" value="1"/>
</dbReference>
<dbReference type="GO" id="GO:0005886">
    <property type="term" value="C:plasma membrane"/>
    <property type="evidence" value="ECO:0007669"/>
    <property type="project" value="UniProtKB-SubCell"/>
</dbReference>
<dbReference type="PANTHER" id="PTHR46494:SF1">
    <property type="entry name" value="CORA FAMILY METAL ION TRANSPORTER (EUROFUNG)"/>
    <property type="match status" value="1"/>
</dbReference>
<evidence type="ECO:0000256" key="8">
    <source>
        <dbReference type="SAM" id="Phobius"/>
    </source>
</evidence>
<evidence type="ECO:0000256" key="7">
    <source>
        <dbReference type="ARBA" id="ARBA00023136"/>
    </source>
</evidence>
<evidence type="ECO:0000256" key="5">
    <source>
        <dbReference type="ARBA" id="ARBA00022692"/>
    </source>
</evidence>
<evidence type="ECO:0000256" key="3">
    <source>
        <dbReference type="ARBA" id="ARBA00022448"/>
    </source>
</evidence>
<dbReference type="STRING" id="1798407.A3A16_01740"/>
<dbReference type="SUPFAM" id="SSF143865">
    <property type="entry name" value="CorA soluble domain-like"/>
    <property type="match status" value="1"/>
</dbReference>
<sequence length="302" mass="35629">MRIIKGKVTWIDILKPTRDDLEFLRKQHPFHPIILDELLHLSSRSRVEFYKDYLFLTYHLPMYDPGLKTSRRAEVDFLITQDHVITVHYEDLEPIENFFRSVNNNSHLKERVLGHDTGRLSYYLIQEIIAFAMRQIRHIEENLSYITQEIFKGREEQMLQKISYVKRDIMDYSIISRPQEILLNSFLEVGVKFWGNDAKIYLNDLVGDYYKTTQHLENYRQVIESLETTNGQLLNAKTNRVMQRFTILAFLTIPLALFTSLVSIDFVGAFVAATPTRFWLIFVSVVVLVVSLVIMFKKKGWL</sequence>
<evidence type="ECO:0000256" key="1">
    <source>
        <dbReference type="ARBA" id="ARBA00004651"/>
    </source>
</evidence>
<dbReference type="AlphaFoldDB" id="A0A1G1ZM17"/>